<organism evidence="1 2">
    <name type="scientific">Pseudomonas phage DL60</name>
    <dbReference type="NCBI Taxonomy" id="1640970"/>
    <lineage>
        <taxon>Viruses</taxon>
        <taxon>Duplodnaviria</taxon>
        <taxon>Heunggongvirae</taxon>
        <taxon>Uroviricota</taxon>
        <taxon>Caudoviricetes</taxon>
        <taxon>Lindbergviridae</taxon>
        <taxon>Pbunavirus</taxon>
        <taxon>Pbunavirus DL60</taxon>
    </lineage>
</organism>
<dbReference type="Proteomes" id="UP000203318">
    <property type="component" value="Segment"/>
</dbReference>
<protein>
    <recommendedName>
        <fullName evidence="3">Phage protein</fullName>
    </recommendedName>
</protein>
<dbReference type="RefSeq" id="YP_009193725.1">
    <property type="nucleotide sequence ID" value="NC_028745.1"/>
</dbReference>
<proteinExistence type="predicted"/>
<name>A0A0F6WD57_9CAUD</name>
<dbReference type="GeneID" id="26613182"/>
<dbReference type="KEGG" id="vg:26613182"/>
<keyword evidence="2" id="KW-1185">Reference proteome</keyword>
<sequence>MEINMNPLLPIVHIVLKDGEVLGVFDCDKSAKWYSNVKDAVVDSWVVESPNSSRSRLVRKECYEVGDHIMYRDEHGEGHGRILAVEPRGESARDEKELYHLYQINSDDPSVDIWMLDADIIGIYPDEKRFTSEEQME</sequence>
<dbReference type="EMBL" id="KR054030">
    <property type="protein sequence ID" value="AKF13827.1"/>
    <property type="molecule type" value="Genomic_DNA"/>
</dbReference>
<accession>A0A0F6WD57</accession>
<dbReference type="OrthoDB" id="12796at10239"/>
<evidence type="ECO:0008006" key="3">
    <source>
        <dbReference type="Google" id="ProtNLM"/>
    </source>
</evidence>
<evidence type="ECO:0000313" key="1">
    <source>
        <dbReference type="EMBL" id="AKF13827.1"/>
    </source>
</evidence>
<reference evidence="1 2" key="1">
    <citation type="journal article" date="2016" name="Microb. Biotechnol.">
        <title>A novel bacteriophage cocktail reduces and disperses Pseudomonas aeruginosa biofilms under static and flow conditions.</title>
        <authorList>
            <person name="Alves D.R."/>
            <person name="Perez-Esteban P."/>
            <person name="Kot W."/>
            <person name="Bean J.E."/>
            <person name="Arnot T."/>
            <person name="Hansen L.H."/>
            <person name="Enright M.C."/>
            <person name="Jenkins A.T."/>
        </authorList>
    </citation>
    <scope>NUCLEOTIDE SEQUENCE [LARGE SCALE GENOMIC DNA]</scope>
</reference>
<evidence type="ECO:0000313" key="2">
    <source>
        <dbReference type="Proteomes" id="UP000203318"/>
    </source>
</evidence>